<evidence type="ECO:0000313" key="18">
    <source>
        <dbReference type="EMBL" id="RHJ79767.1"/>
    </source>
</evidence>
<evidence type="ECO:0000313" key="12">
    <source>
        <dbReference type="EMBL" id="MDU0248412.1"/>
    </source>
</evidence>
<dbReference type="EMBL" id="JAHPYS010000014">
    <property type="protein sequence ID" value="MBU9138765.1"/>
    <property type="molecule type" value="Genomic_DNA"/>
</dbReference>
<dbReference type="AlphaFoldDB" id="A0A0P0M3C6"/>
<dbReference type="EMBL" id="JAHOGA010000011">
    <property type="protein sequence ID" value="MBV3488333.1"/>
    <property type="molecule type" value="Genomic_DNA"/>
</dbReference>
<evidence type="ECO:0000313" key="19">
    <source>
        <dbReference type="EMBL" id="RHK83216.1"/>
    </source>
</evidence>
<evidence type="ECO:0000313" key="29">
    <source>
        <dbReference type="Proteomes" id="UP000462885"/>
    </source>
</evidence>
<evidence type="ECO:0000313" key="15">
    <source>
        <dbReference type="EMBL" id="RGW50346.1"/>
    </source>
</evidence>
<dbReference type="EMBL" id="QRKA01000029">
    <property type="protein sequence ID" value="RHH75242.1"/>
    <property type="molecule type" value="Genomic_DNA"/>
</dbReference>
<evidence type="ECO:0000313" key="6">
    <source>
        <dbReference type="EMBL" id="KAB6476996.1"/>
    </source>
</evidence>
<evidence type="ECO:0000313" key="34">
    <source>
        <dbReference type="Proteomes" id="UP000483142"/>
    </source>
</evidence>
<evidence type="ECO:0000313" key="21">
    <source>
        <dbReference type="Proteomes" id="UP000095333"/>
    </source>
</evidence>
<dbReference type="EMBL" id="QRMN01000005">
    <property type="protein sequence ID" value="RHJ79767.1"/>
    <property type="molecule type" value="Genomic_DNA"/>
</dbReference>
<dbReference type="Proteomes" id="UP000283833">
    <property type="component" value="Unassembled WGS sequence"/>
</dbReference>
<evidence type="ECO:0000313" key="31">
    <source>
        <dbReference type="Proteomes" id="UP000468344"/>
    </source>
</evidence>
<dbReference type="Proteomes" id="UP000286392">
    <property type="component" value="Unassembled WGS sequence"/>
</dbReference>
<evidence type="ECO:0000313" key="17">
    <source>
        <dbReference type="EMBL" id="RHH75242.1"/>
    </source>
</evidence>
<dbReference type="EMBL" id="QROB01000040">
    <property type="protein sequence ID" value="RHK83216.1"/>
    <property type="molecule type" value="Genomic_DNA"/>
</dbReference>
<evidence type="ECO:0000313" key="25">
    <source>
        <dbReference type="Proteomes" id="UP000283958"/>
    </source>
</evidence>
<dbReference type="GeneID" id="5303881"/>
<evidence type="ECO:0000313" key="26">
    <source>
        <dbReference type="Proteomes" id="UP000285379"/>
    </source>
</evidence>
<reference evidence="20" key="2">
    <citation type="submission" date="2015-10" db="EMBL/GenBank/DDBJ databases">
        <title>Extensive mobilome-driven genome diversification in gut-associated Bacteroides vulgatus mpk.</title>
        <authorList>
            <person name="Beier S."/>
            <person name="Lange A."/>
            <person name="Huson D.H."/>
            <person name="Frick J.-S."/>
            <person name="Autenrieth I.B."/>
        </authorList>
    </citation>
    <scope>NUCLEOTIDE SEQUENCE [LARGE SCALE GENOMIC DNA]</scope>
    <source>
        <strain evidence="20">mpk</strain>
    </source>
</reference>
<evidence type="ECO:0000313" key="7">
    <source>
        <dbReference type="EMBL" id="KAB6530323.1"/>
    </source>
</evidence>
<dbReference type="EMBL" id="CP013020">
    <property type="protein sequence ID" value="ALK85151.1"/>
    <property type="molecule type" value="Genomic_DNA"/>
</dbReference>
<evidence type="ECO:0000313" key="3">
    <source>
        <dbReference type="EMBL" id="KAB3861327.1"/>
    </source>
</evidence>
<reference evidence="22 23" key="4">
    <citation type="submission" date="2018-08" db="EMBL/GenBank/DDBJ databases">
        <title>A genome reference for cultivated species of the human gut microbiota.</title>
        <authorList>
            <person name="Zou Y."/>
            <person name="Xue W."/>
            <person name="Luo G."/>
        </authorList>
    </citation>
    <scope>NUCLEOTIDE SEQUENCE [LARGE SCALE GENOMIC DNA]</scope>
    <source>
        <strain evidence="15 27">AF12-25</strain>
        <strain evidence="14 26">AF14-8</strain>
        <strain evidence="13 24">AF18-14</strain>
        <strain evidence="19 28">AF39-8AT</strain>
        <strain evidence="18 25">AM09-18</strain>
        <strain evidence="17 23">AM16-6</strain>
        <strain evidence="16 22">AM30-40</strain>
    </source>
</reference>
<dbReference type="Proteomes" id="UP000470332">
    <property type="component" value="Unassembled WGS sequence"/>
</dbReference>
<evidence type="ECO:0000313" key="28">
    <source>
        <dbReference type="Proteomes" id="UP000286392"/>
    </source>
</evidence>
<protein>
    <submittedName>
        <fullName evidence="1">Uncharacterized protein</fullName>
    </submittedName>
</protein>
<evidence type="ECO:0000313" key="32">
    <source>
        <dbReference type="Proteomes" id="UP000469427"/>
    </source>
</evidence>
<dbReference type="EMBL" id="CYZI01000031">
    <property type="protein sequence ID" value="CUP14655.1"/>
    <property type="molecule type" value="Genomic_DNA"/>
</dbReference>
<gene>
    <name evidence="1" type="ORF">BvMPK_2559</name>
    <name evidence="19" type="ORF">DW043_19520</name>
    <name evidence="18" type="ORF">DW105_02990</name>
    <name evidence="17" type="ORF">DW193_17170</name>
    <name evidence="16" type="ORF">DW783_06325</name>
    <name evidence="15" type="ORF">DWV70_01185</name>
    <name evidence="14" type="ORF">DWW27_01695</name>
    <name evidence="13" type="ORF">DWX04_09875</name>
    <name evidence="2" type="ORF">ERS852457_03544</name>
    <name evidence="4" type="ORF">F9Z94_19990</name>
    <name evidence="3" type="ORF">GAS37_12025</name>
    <name evidence="8" type="ORF">GAY76_15215</name>
    <name evidence="7" type="ORF">GAY98_00860</name>
    <name evidence="6" type="ORF">GAZ06_12565</name>
    <name evidence="5" type="ORF">GAZ09_12290</name>
    <name evidence="10" type="ORF">KSX14_06715</name>
    <name evidence="9" type="ORF">KTG10_08390</name>
    <name evidence="11" type="ORF">RVH43_10320</name>
    <name evidence="12" type="ORF">RVY68_06870</name>
</gene>
<dbReference type="EMBL" id="WCIF01000035">
    <property type="protein sequence ID" value="KAB5433340.1"/>
    <property type="molecule type" value="Genomic_DNA"/>
</dbReference>
<reference evidence="9" key="7">
    <citation type="submission" date="2021-06" db="EMBL/GenBank/DDBJ databases">
        <title>Collection of gut derived symbiotic bacterial strains cultured from healthy donors.</title>
        <authorList>
            <person name="Lin H."/>
            <person name="Littmann E."/>
            <person name="Pamer E.G."/>
        </authorList>
    </citation>
    <scope>NUCLEOTIDE SEQUENCE</scope>
    <source>
        <strain evidence="10">MSK.19.85</strain>
        <strain evidence="9">MSK.6.33</strain>
    </source>
</reference>
<dbReference type="Proteomes" id="UP001181239">
    <property type="component" value="Unassembled WGS sequence"/>
</dbReference>
<evidence type="ECO:0000313" key="30">
    <source>
        <dbReference type="Proteomes" id="UP000462922"/>
    </source>
</evidence>
<evidence type="ECO:0000313" key="16">
    <source>
        <dbReference type="EMBL" id="RHD82104.1"/>
    </source>
</evidence>
<dbReference type="Proteomes" id="UP000736888">
    <property type="component" value="Unassembled WGS sequence"/>
</dbReference>
<dbReference type="EMBL" id="QSJM01000014">
    <property type="protein sequence ID" value="RHD82104.1"/>
    <property type="molecule type" value="Genomic_DNA"/>
</dbReference>
<evidence type="ECO:0000313" key="33">
    <source>
        <dbReference type="Proteomes" id="UP000470332"/>
    </source>
</evidence>
<dbReference type="EMBL" id="JAWDET010000006">
    <property type="protein sequence ID" value="MDU0240999.1"/>
    <property type="molecule type" value="Genomic_DNA"/>
</dbReference>
<reference evidence="11" key="9">
    <citation type="submission" date="2023-10" db="EMBL/GenBank/DDBJ databases">
        <title>Genome of Potential pathogenic bacteria in Crohn's disease.</title>
        <authorList>
            <person name="Rodriguez-Palacios A."/>
        </authorList>
    </citation>
    <scope>NUCLEOTIDE SEQUENCE</scope>
    <source>
        <strain evidence="11">CavFT-hAR11</strain>
    </source>
</reference>
<evidence type="ECO:0000313" key="27">
    <source>
        <dbReference type="Proteomes" id="UP000285469"/>
    </source>
</evidence>
<evidence type="ECO:0000313" key="1">
    <source>
        <dbReference type="EMBL" id="ALK85151.1"/>
    </source>
</evidence>
<dbReference type="EMBL" id="WDBI01000001">
    <property type="protein sequence ID" value="KAB6530323.1"/>
    <property type="molecule type" value="Genomic_DNA"/>
</dbReference>
<evidence type="ECO:0000313" key="8">
    <source>
        <dbReference type="EMBL" id="KAB6571086.1"/>
    </source>
</evidence>
<dbReference type="Proteomes" id="UP000283958">
    <property type="component" value="Unassembled WGS sequence"/>
</dbReference>
<reference evidence="4 29" key="6">
    <citation type="submission" date="2019-10" db="EMBL/GenBank/DDBJ databases">
        <title>Genome Sequence and Assembly of iSURF_14.</title>
        <authorList>
            <person name="Wucher B.R."/>
            <person name="Ruoff K.L."/>
            <person name="Price C.E."/>
            <person name="Valls R.R."/>
            <person name="O'Toole G.A."/>
        </authorList>
    </citation>
    <scope>NUCLEOTIDE SEQUENCE [LARGE SCALE GENOMIC DNA]</scope>
    <source>
        <strain evidence="4 29">ANK132K_3B</strain>
    </source>
</reference>
<evidence type="ECO:0000313" key="2">
    <source>
        <dbReference type="EMBL" id="CUP14655.1"/>
    </source>
</evidence>
<dbReference type="Proteomes" id="UP000469427">
    <property type="component" value="Unassembled WGS sequence"/>
</dbReference>
<accession>A0A0P0M3C6</accession>
<dbReference type="Proteomes" id="UP000468344">
    <property type="component" value="Unassembled WGS sequence"/>
</dbReference>
<evidence type="ECO:0000313" key="24">
    <source>
        <dbReference type="Proteomes" id="UP000283833"/>
    </source>
</evidence>
<evidence type="ECO:0000313" key="13">
    <source>
        <dbReference type="EMBL" id="RGT94126.1"/>
    </source>
</evidence>
<evidence type="ECO:0000313" key="14">
    <source>
        <dbReference type="EMBL" id="RGV13466.1"/>
    </source>
</evidence>
<organism evidence="1 20">
    <name type="scientific">Phocaeicola vulgatus</name>
    <name type="common">Bacteroides vulgatus</name>
    <dbReference type="NCBI Taxonomy" id="821"/>
    <lineage>
        <taxon>Bacteria</taxon>
        <taxon>Pseudomonadati</taxon>
        <taxon>Bacteroidota</taxon>
        <taxon>Bacteroidia</taxon>
        <taxon>Bacteroidales</taxon>
        <taxon>Bacteroidaceae</taxon>
        <taxon>Phocaeicola</taxon>
    </lineage>
</organism>
<evidence type="ECO:0000313" key="23">
    <source>
        <dbReference type="Proteomes" id="UP000283713"/>
    </source>
</evidence>
<dbReference type="Proteomes" id="UP000283429">
    <property type="component" value="Unassembled WGS sequence"/>
</dbReference>
<evidence type="ECO:0000313" key="22">
    <source>
        <dbReference type="Proteomes" id="UP000283429"/>
    </source>
</evidence>
<dbReference type="EMBL" id="WCXA01000023">
    <property type="protein sequence ID" value="KAB3861327.1"/>
    <property type="molecule type" value="Genomic_DNA"/>
</dbReference>
<dbReference type="EMBL" id="QRYT01000003">
    <property type="protein sequence ID" value="RGV13466.1"/>
    <property type="molecule type" value="Genomic_DNA"/>
</dbReference>
<evidence type="ECO:0000313" key="9">
    <source>
        <dbReference type="EMBL" id="MBU9138765.1"/>
    </source>
</evidence>
<evidence type="ECO:0000313" key="4">
    <source>
        <dbReference type="EMBL" id="KAB5433340.1"/>
    </source>
</evidence>
<dbReference type="Proteomes" id="UP001181258">
    <property type="component" value="Unassembled WGS sequence"/>
</dbReference>
<dbReference type="EMBL" id="WDBY01000023">
    <property type="protein sequence ID" value="KAB6476996.1"/>
    <property type="molecule type" value="Genomic_DNA"/>
</dbReference>
<dbReference type="RefSeq" id="WP_032938975.1">
    <property type="nucleotide sequence ID" value="NZ_BAABZK010000002.1"/>
</dbReference>
<dbReference type="EMBL" id="QSAI01000002">
    <property type="protein sequence ID" value="RGW50346.1"/>
    <property type="molecule type" value="Genomic_DNA"/>
</dbReference>
<dbReference type="EMBL" id="QRXI01000010">
    <property type="protein sequence ID" value="RGT94126.1"/>
    <property type="molecule type" value="Genomic_DNA"/>
</dbReference>
<dbReference type="PATRIC" id="fig|435590.9.peg.3011"/>
<dbReference type="Proteomes" id="UP000061587">
    <property type="component" value="Chromosome"/>
</dbReference>
<evidence type="ECO:0000313" key="5">
    <source>
        <dbReference type="EMBL" id="KAB6452236.1"/>
    </source>
</evidence>
<sequence>MKNDCNVDTKKMYSKVEDFLKDDDFIKYVLDDAPESAFHWDKLLKEHAELLKVFEEAKNVLLVSDEAMEVMTLSEERKLKHRIFTTLEINNMDY</sequence>
<dbReference type="EMBL" id="WDAX01000038">
    <property type="protein sequence ID" value="KAB6571086.1"/>
    <property type="molecule type" value="Genomic_DNA"/>
</dbReference>
<reference evidence="30 31" key="5">
    <citation type="journal article" date="2019" name="Nat. Med.">
        <title>A library of human gut bacterial isolates paired with longitudinal multiomics data enables mechanistic microbiome research.</title>
        <authorList>
            <person name="Poyet M."/>
            <person name="Groussin M."/>
            <person name="Gibbons S.M."/>
            <person name="Avila-Pacheco J."/>
            <person name="Jiang X."/>
            <person name="Kearney S.M."/>
            <person name="Perrotta A.R."/>
            <person name="Berdy B."/>
            <person name="Zhao S."/>
            <person name="Lieberman T.D."/>
            <person name="Swanson P.K."/>
            <person name="Smith M."/>
            <person name="Roesemann S."/>
            <person name="Alexander J.E."/>
            <person name="Rich S.A."/>
            <person name="Livny J."/>
            <person name="Vlamakis H."/>
            <person name="Clish C."/>
            <person name="Bullock K."/>
            <person name="Deik A."/>
            <person name="Scott J."/>
            <person name="Pierce K.A."/>
            <person name="Xavier R.J."/>
            <person name="Alm E.J."/>
        </authorList>
    </citation>
    <scope>NUCLEOTIDE SEQUENCE [LARGE SCALE GENOMIC DNA]</scope>
    <source>
        <strain evidence="8 30">BIOML-A110</strain>
        <strain evidence="7 32">BIOML-A122</strain>
        <strain evidence="6 31">BIOML-A140</strain>
        <strain evidence="5 34">BIOML-A141</strain>
        <strain evidence="3 33">BIOML-A9</strain>
    </source>
</reference>
<dbReference type="Proteomes" id="UP000095333">
    <property type="component" value="Unassembled WGS sequence"/>
</dbReference>
<evidence type="ECO:0000313" key="20">
    <source>
        <dbReference type="Proteomes" id="UP000061587"/>
    </source>
</evidence>
<dbReference type="Proteomes" id="UP000462885">
    <property type="component" value="Unassembled WGS sequence"/>
</dbReference>
<dbReference type="EMBL" id="JAWDHD010000008">
    <property type="protein sequence ID" value="MDU0248412.1"/>
    <property type="molecule type" value="Genomic_DNA"/>
</dbReference>
<evidence type="ECO:0000313" key="11">
    <source>
        <dbReference type="EMBL" id="MDU0240999.1"/>
    </source>
</evidence>
<name>A0A0P0M3C6_PHOVU</name>
<reference evidence="1 20" key="3">
    <citation type="journal article" date="2016" name="Genome Biol. Evol.">
        <title>Extensive mobilome-driven genome diversification in mouse gut-associated Bacteroides vulgatus mpk.</title>
        <authorList>
            <person name="Lange A."/>
            <person name="Beier S."/>
            <person name="Steimle A."/>
            <person name="Autenrieth I.B."/>
            <person name="Huson D.H."/>
            <person name="Frick J.S."/>
        </authorList>
    </citation>
    <scope>NUCLEOTIDE SEQUENCE [LARGE SCALE GENOMIC DNA]</scope>
    <source>
        <strain evidence="20">mpk</strain>
        <strain evidence="1">Mpk</strain>
    </source>
</reference>
<reference evidence="12" key="8">
    <citation type="submission" date="2023-10" db="EMBL/GenBank/DDBJ databases">
        <title>Genome of potential pathogenic bacteria in Crohn's disease.</title>
        <authorList>
            <person name="Rodriguez-Palacios A."/>
        </authorList>
    </citation>
    <scope>NUCLEOTIDE SEQUENCE</scope>
    <source>
        <strain evidence="12">CavFT-hAR107</strain>
    </source>
</reference>
<proteinExistence type="predicted"/>
<dbReference type="Proteomes" id="UP000483142">
    <property type="component" value="Unassembled WGS sequence"/>
</dbReference>
<dbReference type="Proteomes" id="UP000285469">
    <property type="component" value="Unassembled WGS sequence"/>
</dbReference>
<dbReference type="Proteomes" id="UP000283713">
    <property type="component" value="Unassembled WGS sequence"/>
</dbReference>
<dbReference type="Proteomes" id="UP000285379">
    <property type="component" value="Unassembled WGS sequence"/>
</dbReference>
<evidence type="ECO:0000313" key="10">
    <source>
        <dbReference type="EMBL" id="MBV3488333.1"/>
    </source>
</evidence>
<dbReference type="EMBL" id="WDBZ01000023">
    <property type="protein sequence ID" value="KAB6452236.1"/>
    <property type="molecule type" value="Genomic_DNA"/>
</dbReference>
<reference evidence="2 21" key="1">
    <citation type="submission" date="2015-09" db="EMBL/GenBank/DDBJ databases">
        <authorList>
            <consortium name="Pathogen Informatics"/>
        </authorList>
    </citation>
    <scope>NUCLEOTIDE SEQUENCE [LARGE SCALE GENOMIC DNA]</scope>
    <source>
        <strain evidence="2 21">2789STDY5834842</strain>
    </source>
</reference>
<dbReference type="Proteomes" id="UP000758576">
    <property type="component" value="Unassembled WGS sequence"/>
</dbReference>
<dbReference type="Proteomes" id="UP000462922">
    <property type="component" value="Unassembled WGS sequence"/>
</dbReference>